<protein>
    <recommendedName>
        <fullName evidence="5">CcmD family protein</fullName>
    </recommendedName>
</protein>
<accession>A0ABT9GHB8</accession>
<feature type="signal peptide" evidence="2">
    <location>
        <begin position="1"/>
        <end position="17"/>
    </location>
</feature>
<organism evidence="3 4">
    <name type="scientific">Pseudoalteromonas distincta</name>
    <dbReference type="NCBI Taxonomy" id="77608"/>
    <lineage>
        <taxon>Bacteria</taxon>
        <taxon>Pseudomonadati</taxon>
        <taxon>Pseudomonadota</taxon>
        <taxon>Gammaproteobacteria</taxon>
        <taxon>Alteromonadales</taxon>
        <taxon>Pseudoalteromonadaceae</taxon>
        <taxon>Pseudoalteromonas</taxon>
    </lineage>
</organism>
<keyword evidence="4" id="KW-1185">Reference proteome</keyword>
<evidence type="ECO:0000256" key="2">
    <source>
        <dbReference type="SAM" id="SignalP"/>
    </source>
</evidence>
<evidence type="ECO:0000313" key="4">
    <source>
        <dbReference type="Proteomes" id="UP001242314"/>
    </source>
</evidence>
<feature type="chain" id="PRO_5045842037" description="CcmD family protein" evidence="2">
    <location>
        <begin position="18"/>
        <end position="57"/>
    </location>
</feature>
<proteinExistence type="predicted"/>
<evidence type="ECO:0000313" key="3">
    <source>
        <dbReference type="EMBL" id="MDP4485281.1"/>
    </source>
</evidence>
<feature type="transmembrane region" description="Helical" evidence="1">
    <location>
        <begin position="33"/>
        <end position="51"/>
    </location>
</feature>
<keyword evidence="1" id="KW-0812">Transmembrane</keyword>
<name>A0ABT9GHB8_9GAMM</name>
<reference evidence="3 4" key="1">
    <citation type="submission" date="2023-04" db="EMBL/GenBank/DDBJ databases">
        <title>Novel Pseudoalteromonas species isolated from Pacific coral.</title>
        <authorList>
            <person name="Videau P."/>
            <person name="Shlafstein M.D."/>
            <person name="Oline D.K."/>
            <person name="Strangman W.K."/>
            <person name="Hahnke R.L."/>
            <person name="Saw J.H."/>
            <person name="Ushijima B."/>
        </authorList>
    </citation>
    <scope>NUCLEOTIDE SEQUENCE [LARGE SCALE GENOMIC DNA]</scope>
    <source>
        <strain evidence="3 4">LMG 14908</strain>
    </source>
</reference>
<dbReference type="RefSeq" id="WP_167334962.1">
    <property type="nucleotide sequence ID" value="NZ_JASGWX010000012.1"/>
</dbReference>
<keyword evidence="1" id="KW-0472">Membrane</keyword>
<dbReference type="EMBL" id="JASGWX010000012">
    <property type="protein sequence ID" value="MDP4485281.1"/>
    <property type="molecule type" value="Genomic_DNA"/>
</dbReference>
<gene>
    <name evidence="3" type="ORF">QDH73_14810</name>
</gene>
<evidence type="ECO:0000256" key="1">
    <source>
        <dbReference type="SAM" id="Phobius"/>
    </source>
</evidence>
<sequence length="57" mass="6724">MKFLLIALSFFASIANAHEDHMLADNVHIAYHIVFWTLVASIVLTFVYRYLQRKKKK</sequence>
<evidence type="ECO:0008006" key="5">
    <source>
        <dbReference type="Google" id="ProtNLM"/>
    </source>
</evidence>
<keyword evidence="2" id="KW-0732">Signal</keyword>
<comment type="caution">
    <text evidence="3">The sequence shown here is derived from an EMBL/GenBank/DDBJ whole genome shotgun (WGS) entry which is preliminary data.</text>
</comment>
<dbReference type="Proteomes" id="UP001242314">
    <property type="component" value="Unassembled WGS sequence"/>
</dbReference>
<keyword evidence="1" id="KW-1133">Transmembrane helix</keyword>